<name>A0ACC2R420_9NEOP</name>
<reference evidence="1" key="1">
    <citation type="submission" date="2023-03" db="EMBL/GenBank/DDBJ databases">
        <title>Chromosome-level genomes of two armyworms, Mythimna separata and Mythimna loreyi, provide insights into the biosynthesis and reception of sex pheromones.</title>
        <authorList>
            <person name="Zhao H."/>
        </authorList>
    </citation>
    <scope>NUCLEOTIDE SEQUENCE</scope>
    <source>
        <strain evidence="1">BeijingLab</strain>
    </source>
</reference>
<protein>
    <submittedName>
        <fullName evidence="1">Uncharacterized protein</fullName>
    </submittedName>
</protein>
<evidence type="ECO:0000313" key="2">
    <source>
        <dbReference type="Proteomes" id="UP001231649"/>
    </source>
</evidence>
<sequence length="599" mass="66712">MAHWKSKVFSIIFTACLYITNVSGCTVVHDPDVPAGQFLHSWIYDTFRGNFWQNQTTDIVGIQAASNSRYYDIDIVNSLYVLSTKPLFDLYEEYEVLESLMTSATFRCTDGSSSRAFSVWVHVIDTNNNSPRFIEPPGGFVFNVTAPTPPGFVITGCINDMIVRDIDLTTNKIIFEIEENPYFEIEKEVLRSGFTPKNFSAIIRTKTFIRSFPEKLTLTVSATDNDRTNDPPRTTTTTVTFIGISGFELPEEPVFSKTFYLANYTADNRVVLTEPITLQKGFDELVKFDIEGDFSANFELESNPDHANQKSIRVIKHLDSDVFRQTNIHLIVSAEREQTSGASATIVLRLPEVSTEQVIMRFSQKTYIGAIENNVLTVENISLSSGYGEDAEFILTGNFSDHFALSLNDGGVLSLFLIHPLPVAATENTFIVLEMQARRERAVSAWTSVVIEIITPEIVAPVFTQAYYRGAYNAESGLYYKEVISLSQGYDETVSFFLVGEYSSLFTLSAVNPNSLIITASAPIPDEALQVNRQFLFSVVAAKPGALVARAAVSIEIIRGRPNGTPKCRCRPQLATWASQIQPSQTSPATHTEDLQCDE</sequence>
<gene>
    <name evidence="1" type="ORF">PYW08_014752</name>
</gene>
<accession>A0ACC2R420</accession>
<evidence type="ECO:0000313" key="1">
    <source>
        <dbReference type="EMBL" id="KAJ8732022.1"/>
    </source>
</evidence>
<keyword evidence="2" id="KW-1185">Reference proteome</keyword>
<dbReference type="Proteomes" id="UP001231649">
    <property type="component" value="Chromosome 6"/>
</dbReference>
<organism evidence="1 2">
    <name type="scientific">Mythimna loreyi</name>
    <dbReference type="NCBI Taxonomy" id="667449"/>
    <lineage>
        <taxon>Eukaryota</taxon>
        <taxon>Metazoa</taxon>
        <taxon>Ecdysozoa</taxon>
        <taxon>Arthropoda</taxon>
        <taxon>Hexapoda</taxon>
        <taxon>Insecta</taxon>
        <taxon>Pterygota</taxon>
        <taxon>Neoptera</taxon>
        <taxon>Endopterygota</taxon>
        <taxon>Lepidoptera</taxon>
        <taxon>Glossata</taxon>
        <taxon>Ditrysia</taxon>
        <taxon>Noctuoidea</taxon>
        <taxon>Noctuidae</taxon>
        <taxon>Noctuinae</taxon>
        <taxon>Hadenini</taxon>
        <taxon>Mythimna</taxon>
    </lineage>
</organism>
<comment type="caution">
    <text evidence="1">The sequence shown here is derived from an EMBL/GenBank/DDBJ whole genome shotgun (WGS) entry which is preliminary data.</text>
</comment>
<proteinExistence type="predicted"/>
<dbReference type="EMBL" id="CM056782">
    <property type="protein sequence ID" value="KAJ8732022.1"/>
    <property type="molecule type" value="Genomic_DNA"/>
</dbReference>